<dbReference type="InterPro" id="IPR007271">
    <property type="entry name" value="Nuc_sug_transpt"/>
</dbReference>
<keyword evidence="3" id="KW-0812">Transmembrane</keyword>
<gene>
    <name evidence="6" type="ORF">CTOB1V02_LOCUS7036</name>
</gene>
<keyword evidence="5" id="KW-0472">Membrane</keyword>
<keyword evidence="2" id="KW-0762">Sugar transport</keyword>
<evidence type="ECO:0000256" key="4">
    <source>
        <dbReference type="ARBA" id="ARBA00022989"/>
    </source>
</evidence>
<proteinExistence type="predicted"/>
<evidence type="ECO:0000256" key="5">
    <source>
        <dbReference type="ARBA" id="ARBA00023136"/>
    </source>
</evidence>
<dbReference type="GO" id="GO:0000139">
    <property type="term" value="C:Golgi membrane"/>
    <property type="evidence" value="ECO:0007669"/>
    <property type="project" value="InterPro"/>
</dbReference>
<keyword evidence="4" id="KW-1133">Transmembrane helix</keyword>
<evidence type="ECO:0000256" key="3">
    <source>
        <dbReference type="ARBA" id="ARBA00022692"/>
    </source>
</evidence>
<dbReference type="EMBL" id="OB661905">
    <property type="protein sequence ID" value="CAD7229163.1"/>
    <property type="molecule type" value="Genomic_DNA"/>
</dbReference>
<dbReference type="AlphaFoldDB" id="A0A7R8ZM81"/>
<dbReference type="GO" id="GO:0015165">
    <property type="term" value="F:pyrimidine nucleotide-sugar transmembrane transporter activity"/>
    <property type="evidence" value="ECO:0007669"/>
    <property type="project" value="InterPro"/>
</dbReference>
<dbReference type="NCBIfam" id="TIGR00803">
    <property type="entry name" value="nst"/>
    <property type="match status" value="1"/>
</dbReference>
<dbReference type="Pfam" id="PF04142">
    <property type="entry name" value="Nuc_sug_transp"/>
    <property type="match status" value="2"/>
</dbReference>
<accession>A0A7R8ZM81</accession>
<evidence type="ECO:0000256" key="2">
    <source>
        <dbReference type="ARBA" id="ARBA00022597"/>
    </source>
</evidence>
<protein>
    <submittedName>
        <fullName evidence="6">Uncharacterized protein</fullName>
    </submittedName>
</protein>
<name>A0A7R8ZM81_9CRUS</name>
<dbReference type="PANTHER" id="PTHR10231">
    <property type="entry name" value="NUCLEOTIDE-SUGAR TRANSMEMBRANE TRANSPORTER"/>
    <property type="match status" value="1"/>
</dbReference>
<evidence type="ECO:0000256" key="1">
    <source>
        <dbReference type="ARBA" id="ARBA00004141"/>
    </source>
</evidence>
<dbReference type="OrthoDB" id="408493at2759"/>
<keyword evidence="2" id="KW-0813">Transport</keyword>
<comment type="subcellular location">
    <subcellularLocation>
        <location evidence="1">Membrane</location>
        <topology evidence="1">Multi-pass membrane protein</topology>
    </subcellularLocation>
</comment>
<organism evidence="6">
    <name type="scientific">Cyprideis torosa</name>
    <dbReference type="NCBI Taxonomy" id="163714"/>
    <lineage>
        <taxon>Eukaryota</taxon>
        <taxon>Metazoa</taxon>
        <taxon>Ecdysozoa</taxon>
        <taxon>Arthropoda</taxon>
        <taxon>Crustacea</taxon>
        <taxon>Oligostraca</taxon>
        <taxon>Ostracoda</taxon>
        <taxon>Podocopa</taxon>
        <taxon>Podocopida</taxon>
        <taxon>Cytherocopina</taxon>
        <taxon>Cytheroidea</taxon>
        <taxon>Cytherideidae</taxon>
        <taxon>Cyprideis</taxon>
    </lineage>
</organism>
<reference evidence="6" key="1">
    <citation type="submission" date="2020-11" db="EMBL/GenBank/DDBJ databases">
        <authorList>
            <person name="Tran Van P."/>
        </authorList>
    </citation>
    <scope>NUCLEOTIDE SEQUENCE</scope>
</reference>
<evidence type="ECO:0000313" key="6">
    <source>
        <dbReference type="EMBL" id="CAD7229163.1"/>
    </source>
</evidence>
<sequence>MVKEVSIEHRTLEYGSEDEFENMSANGNTKDIGGKKLKKNPTTVGLFKRAYCKVPDGDDSIDSETATMGLPKHSYLLTYLQDLSHNSIKLGALLALALINAMAMTATRYSRIRTDKMYIPTVAVLMNEALKMIVSISLLYLSEKSRFKSSLYHHFVEDFTGTAKVAVISLIYVIQNTLFYVGNSHLDGAVFQGFRAGPAERLIIIAEDSRALIWVLNQSKIFFTVILAKFILGQSFKQSQYGAITALIAGIILVQTAQVKSGAVRKATGEESKLIGSLACITSAFLSGVAGIFFEKVLKKTPHVSLWMRQVQLASLSLPIAFLQCWTYDIHEILEKGFFYGFDSFVWFVVTVQALGGLTIALVIKYADNIVKIFATSMAIVLTSILSVVLFETVFGLQMMCGTAIVLASVIAYTL</sequence>